<proteinExistence type="inferred from homology"/>
<keyword evidence="8" id="KW-1185">Reference proteome</keyword>
<dbReference type="EMBL" id="JAACFV010000030">
    <property type="protein sequence ID" value="KAF7510426.1"/>
    <property type="molecule type" value="Genomic_DNA"/>
</dbReference>
<dbReference type="InterPro" id="IPR002654">
    <property type="entry name" value="Glyco_trans_25"/>
</dbReference>
<protein>
    <recommendedName>
        <fullName evidence="6">Glycosyl transferase family 25 domain-containing protein</fullName>
    </recommendedName>
</protein>
<evidence type="ECO:0000256" key="5">
    <source>
        <dbReference type="SAM" id="Phobius"/>
    </source>
</evidence>
<dbReference type="OrthoDB" id="47375at2759"/>
<gene>
    <name evidence="7" type="ORF">GJ744_006705</name>
</gene>
<feature type="domain" description="Glycosyl transferase family 25" evidence="6">
    <location>
        <begin position="69"/>
        <end position="152"/>
    </location>
</feature>
<dbReference type="PANTHER" id="PTHR10730:SF53">
    <property type="entry name" value="GLYCOSYLTRANSFERASE 25 FAMILY MEMBER"/>
    <property type="match status" value="1"/>
</dbReference>
<keyword evidence="3" id="KW-0808">Transferase</keyword>
<reference evidence="7" key="1">
    <citation type="submission" date="2020-02" db="EMBL/GenBank/DDBJ databases">
        <authorList>
            <person name="Palmer J.M."/>
        </authorList>
    </citation>
    <scope>NUCLEOTIDE SEQUENCE</scope>
    <source>
        <strain evidence="7">EPUS1.4</strain>
        <tissue evidence="7">Thallus</tissue>
    </source>
</reference>
<organism evidence="7 8">
    <name type="scientific">Endocarpon pusillum</name>
    <dbReference type="NCBI Taxonomy" id="364733"/>
    <lineage>
        <taxon>Eukaryota</taxon>
        <taxon>Fungi</taxon>
        <taxon>Dikarya</taxon>
        <taxon>Ascomycota</taxon>
        <taxon>Pezizomycotina</taxon>
        <taxon>Eurotiomycetes</taxon>
        <taxon>Chaetothyriomycetidae</taxon>
        <taxon>Verrucariales</taxon>
        <taxon>Verrucariaceae</taxon>
        <taxon>Endocarpon</taxon>
    </lineage>
</organism>
<evidence type="ECO:0000256" key="2">
    <source>
        <dbReference type="ARBA" id="ARBA00022676"/>
    </source>
</evidence>
<dbReference type="GO" id="GO:0016740">
    <property type="term" value="F:transferase activity"/>
    <property type="evidence" value="ECO:0007669"/>
    <property type="project" value="UniProtKB-KW"/>
</dbReference>
<accession>A0A8H7ANX9</accession>
<evidence type="ECO:0000256" key="4">
    <source>
        <dbReference type="SAM" id="MobiDB-lite"/>
    </source>
</evidence>
<dbReference type="PANTHER" id="PTHR10730">
    <property type="entry name" value="PROCOLLAGEN-LYSINE,2-OXOGLUTARATE 5-DIOXYGENASE/GLYCOSYLTRANSFERASE 25 FAMILY MEMBER"/>
    <property type="match status" value="1"/>
</dbReference>
<keyword evidence="5" id="KW-0472">Membrane</keyword>
<keyword evidence="5" id="KW-0812">Transmembrane</keyword>
<evidence type="ECO:0000256" key="3">
    <source>
        <dbReference type="ARBA" id="ARBA00022679"/>
    </source>
</evidence>
<name>A0A8H7ANX9_9EURO</name>
<dbReference type="Proteomes" id="UP000606974">
    <property type="component" value="Unassembled WGS sequence"/>
</dbReference>
<evidence type="ECO:0000313" key="7">
    <source>
        <dbReference type="EMBL" id="KAF7510426.1"/>
    </source>
</evidence>
<sequence>MLPRLNYLIIYLGIAITIISFYFSTVRVQCALGGLNTAESCSRQSLENSDNHVSKENLLDVQNNTLGFHEVFAISLPERTDKRDALTLQSSLSGIALTIMDGVDSSRLHVKAMPHTMDQPPKDMACWRAHMNVIQHIVNKGISSALIMEDDADWDVALKLQLVQYARGSRYLLSSSPEEMPTSPYGDGWDFFWLGHCGAWFDELDTRRFVIHHDPTVVPPENRQYAGHPDMSLWERQDTDNRTRIVYKSEGGVCAAAYAVSLRGAQKILYHMSMLPYNRSVDWGFHDMCKDRKSDFNCIATYPALFGVHQPAGNTSKWSDIGHGTDESQSQVEERPSSKNLAFSARMNIGRLLSGTTLFESQFPEATGGEMDIADIGRGIGHPEVLPKMAVVEG</sequence>
<feature type="transmembrane region" description="Helical" evidence="5">
    <location>
        <begin position="7"/>
        <end position="24"/>
    </location>
</feature>
<evidence type="ECO:0000259" key="6">
    <source>
        <dbReference type="Pfam" id="PF01755"/>
    </source>
</evidence>
<dbReference type="Pfam" id="PF01755">
    <property type="entry name" value="Glyco_transf_25"/>
    <property type="match status" value="1"/>
</dbReference>
<evidence type="ECO:0000256" key="1">
    <source>
        <dbReference type="ARBA" id="ARBA00006721"/>
    </source>
</evidence>
<keyword evidence="5" id="KW-1133">Transmembrane helix</keyword>
<dbReference type="InterPro" id="IPR050757">
    <property type="entry name" value="Collagen_mod_GT25"/>
</dbReference>
<dbReference type="AlphaFoldDB" id="A0A8H7ANX9"/>
<feature type="region of interest" description="Disordered" evidence="4">
    <location>
        <begin position="317"/>
        <end position="338"/>
    </location>
</feature>
<comment type="caution">
    <text evidence="7">The sequence shown here is derived from an EMBL/GenBank/DDBJ whole genome shotgun (WGS) entry which is preliminary data.</text>
</comment>
<keyword evidence="2" id="KW-0328">Glycosyltransferase</keyword>
<comment type="similarity">
    <text evidence="1">Belongs to the glycosyltransferase 25 family.</text>
</comment>
<evidence type="ECO:0000313" key="8">
    <source>
        <dbReference type="Proteomes" id="UP000606974"/>
    </source>
</evidence>
<dbReference type="CDD" id="cd06532">
    <property type="entry name" value="Glyco_transf_25"/>
    <property type="match status" value="1"/>
</dbReference>